<feature type="region of interest" description="Disordered" evidence="1">
    <location>
        <begin position="234"/>
        <end position="282"/>
    </location>
</feature>
<feature type="region of interest" description="Disordered" evidence="1">
    <location>
        <begin position="27"/>
        <end position="88"/>
    </location>
</feature>
<dbReference type="OrthoDB" id="126457at2759"/>
<feature type="compositionally biased region" description="Polar residues" evidence="1">
    <location>
        <begin position="269"/>
        <end position="282"/>
    </location>
</feature>
<name>A0A9W6U4T4_9STRA</name>
<keyword evidence="3" id="KW-1185">Reference proteome</keyword>
<feature type="compositionally biased region" description="Basic and acidic residues" evidence="1">
    <location>
        <begin position="240"/>
        <end position="255"/>
    </location>
</feature>
<dbReference type="EMBL" id="BSXT01000361">
    <property type="protein sequence ID" value="GMF25472.1"/>
    <property type="molecule type" value="Genomic_DNA"/>
</dbReference>
<organism evidence="2 3">
    <name type="scientific">Phytophthora fragariaefolia</name>
    <dbReference type="NCBI Taxonomy" id="1490495"/>
    <lineage>
        <taxon>Eukaryota</taxon>
        <taxon>Sar</taxon>
        <taxon>Stramenopiles</taxon>
        <taxon>Oomycota</taxon>
        <taxon>Peronosporomycetes</taxon>
        <taxon>Peronosporales</taxon>
        <taxon>Peronosporaceae</taxon>
        <taxon>Phytophthora</taxon>
    </lineage>
</organism>
<feature type="compositionally biased region" description="Basic and acidic residues" evidence="1">
    <location>
        <begin position="72"/>
        <end position="81"/>
    </location>
</feature>
<feature type="region of interest" description="Disordered" evidence="1">
    <location>
        <begin position="305"/>
        <end position="328"/>
    </location>
</feature>
<comment type="caution">
    <text evidence="2">The sequence shown here is derived from an EMBL/GenBank/DDBJ whole genome shotgun (WGS) entry which is preliminary data.</text>
</comment>
<reference evidence="2" key="1">
    <citation type="submission" date="2023-04" db="EMBL/GenBank/DDBJ databases">
        <title>Phytophthora fragariaefolia NBRC 109709.</title>
        <authorList>
            <person name="Ichikawa N."/>
            <person name="Sato H."/>
            <person name="Tonouchi N."/>
        </authorList>
    </citation>
    <scope>NUCLEOTIDE SEQUENCE</scope>
    <source>
        <strain evidence="2">NBRC 109709</strain>
    </source>
</reference>
<evidence type="ECO:0000256" key="1">
    <source>
        <dbReference type="SAM" id="MobiDB-lite"/>
    </source>
</evidence>
<proteinExistence type="predicted"/>
<accession>A0A9W6U4T4</accession>
<dbReference type="AlphaFoldDB" id="A0A9W6U4T4"/>
<evidence type="ECO:0000313" key="2">
    <source>
        <dbReference type="EMBL" id="GMF25472.1"/>
    </source>
</evidence>
<protein>
    <submittedName>
        <fullName evidence="2">Unnamed protein product</fullName>
    </submittedName>
</protein>
<gene>
    <name evidence="2" type="ORF">Pfra01_000456000</name>
</gene>
<evidence type="ECO:0000313" key="3">
    <source>
        <dbReference type="Proteomes" id="UP001165121"/>
    </source>
</evidence>
<sequence length="375" mass="41996">MEKKQVFGVKTEGTPYFEDSLMVTARSSSRADQLARDAEPSNTERGGSRASSGQSRRRFVPRDDSSDDENNSDDHCRKEYANYDDPSDELARQVREVSEMERMNSTPRLKLATHRPLAQIKSFSGLHNKSENSMQWFRTFVYEMKGTRMSGAWPSSWTLEMEHSIGTSNCLARRYISESCSAKRSLKTSMDGYRRGRHHRYRRGYDRRMDDSRHTPRISLAEASLSEMMAKLQVRASKCGRSEHSKSRDLRRSFEDSSSEDVGDRPTCDDQSGSGYGTRTTLTRTIVMSRPPTTLCVEPRQYGHTAGRRTAAAAETSPTEDSAATHAAKAHTDVTVSMDRVRRAGALITLTTTASSAANCVSKCMIPGSVKPSRQ</sequence>
<feature type="compositionally biased region" description="Low complexity" evidence="1">
    <location>
        <begin position="305"/>
        <end position="314"/>
    </location>
</feature>
<dbReference type="Proteomes" id="UP001165121">
    <property type="component" value="Unassembled WGS sequence"/>
</dbReference>